<reference evidence="1 2" key="1">
    <citation type="submission" date="2015-01" db="EMBL/GenBank/DDBJ databases">
        <title>Evolution of Trichinella species and genotypes.</title>
        <authorList>
            <person name="Korhonen P.K."/>
            <person name="Edoardo P."/>
            <person name="Giuseppe L.R."/>
            <person name="Gasser R.B."/>
        </authorList>
    </citation>
    <scope>NUCLEOTIDE SEQUENCE [LARGE SCALE GENOMIC DNA]</scope>
    <source>
        <strain evidence="1">ISS120</strain>
    </source>
</reference>
<organism evidence="1 2">
    <name type="scientific">Trichinella britovi</name>
    <name type="common">Parasitic roundworm</name>
    <dbReference type="NCBI Taxonomy" id="45882"/>
    <lineage>
        <taxon>Eukaryota</taxon>
        <taxon>Metazoa</taxon>
        <taxon>Ecdysozoa</taxon>
        <taxon>Nematoda</taxon>
        <taxon>Enoplea</taxon>
        <taxon>Dorylaimia</taxon>
        <taxon>Trichinellida</taxon>
        <taxon>Trichinellidae</taxon>
        <taxon>Trichinella</taxon>
    </lineage>
</organism>
<name>A0A0V1C9G2_TRIBR</name>
<dbReference type="AlphaFoldDB" id="A0A0V1C9G2"/>
<evidence type="ECO:0000313" key="1">
    <source>
        <dbReference type="EMBL" id="KRY45877.1"/>
    </source>
</evidence>
<comment type="caution">
    <text evidence="1">The sequence shown here is derived from an EMBL/GenBank/DDBJ whole genome shotgun (WGS) entry which is preliminary data.</text>
</comment>
<gene>
    <name evidence="1" type="ORF">T03_5206</name>
</gene>
<dbReference type="Proteomes" id="UP000054653">
    <property type="component" value="Unassembled WGS sequence"/>
</dbReference>
<protein>
    <submittedName>
        <fullName evidence="1">Uncharacterized protein</fullName>
    </submittedName>
</protein>
<proteinExistence type="predicted"/>
<evidence type="ECO:0000313" key="2">
    <source>
        <dbReference type="Proteomes" id="UP000054653"/>
    </source>
</evidence>
<keyword evidence="2" id="KW-1185">Reference proteome</keyword>
<sequence>MNGGGVSLRISSKIYPRSLFSLTQNVIGRYRNFNCSTESLLAHASAAAQLKFIILELIISTARNKTMSFKKGLVAGWGHTGPAVLLPCTPLQSYYLDLRLLSLESSLPDAPTFS</sequence>
<dbReference type="EMBL" id="JYDI01000322">
    <property type="protein sequence ID" value="KRY45877.1"/>
    <property type="molecule type" value="Genomic_DNA"/>
</dbReference>
<accession>A0A0V1C9G2</accession>